<dbReference type="STRING" id="402676.B6K6W5"/>
<sequence length="837" mass="91785">MQETSSKTAASAKMIEPFDGQKLPVGSSFLVGKYTVVVDRYLSEGGFSQVYLVGTRSKTDGTPFVCVMKRMYAQDEASLENVHTEIETMKLLRGNPHIVNYIDSCIFPTATESQPNGCEILLLMEYCAGGGLIDLMNQRLQTRLSQAEVLKIMSDVVQGVAALHYLRPPLIHRDLKIENVLISSPTCYKLCDFGSVCAPIRMSSNPAERHRIKADIEKYTTYQYRAPEMIDMSHNFAIDEKSDIWALGVLFYKLCYYTTPFENQGPAAMVTATYVFPPFPPYSGYIKRLISTMLHKNPCCRPNIFQVQQEICMLRGTQLPFRDMYKGVNSSYLNPPALPETAGIPVKPMYKTQHSIPAPISVHPHSMGQQIPVSHFPSRAASAAPSTNQQHTSSNPFLAHSYVSTPAVSGAQKPHKSGRAHPELQPSSQLSPTSQAYSSSSPNSLHGINNASYLNIPQNPFPVSTTVTGASVRSSAYFEASNSVTGNGHASPGLEDVEQRYPDIGEIEANVLSRVATSAYQENDSARNDEIAKLADDTFAAFLQKADNEQGEEPQISPVQTSATTASTPNLVAENDKAVPSSLTSEDLSGRSNVEDYVQQSFSQLSRASSVRHSTKYSEFSKKVQQAPNMVDSQLHDYTSHAGLSRQASVPSSHERSASVTRRQSSKNPYIKPFNYQKPGRHSEEFYRTTEPLTVGSFAESLHGAEIFNAMSEKKPTESEVELPLHRSGTNHSTVESIASVVSATSTASHRRSSHGSAMHEPFYASDMSNEMLSVTEAELEKQAQFKHSGVKSGKSPAHEPTQARSSVEDLVEMGIPLDAQYASSVAEAKVTQNKDT</sequence>
<feature type="region of interest" description="Disordered" evidence="2">
    <location>
        <begin position="547"/>
        <end position="592"/>
    </location>
</feature>
<dbReference type="GO" id="GO:0007015">
    <property type="term" value="P:actin filament organization"/>
    <property type="evidence" value="ECO:0000318"/>
    <property type="project" value="GO_Central"/>
</dbReference>
<feature type="domain" description="Protein kinase" evidence="3">
    <location>
        <begin position="36"/>
        <end position="322"/>
    </location>
</feature>
<feature type="compositionally biased region" description="Polar residues" evidence="2">
    <location>
        <begin position="646"/>
        <end position="668"/>
    </location>
</feature>
<feature type="region of interest" description="Disordered" evidence="2">
    <location>
        <begin position="643"/>
        <end position="682"/>
    </location>
</feature>
<keyword evidence="4" id="KW-0808">Transferase</keyword>
<evidence type="ECO:0000313" key="5">
    <source>
        <dbReference type="JaponicusDB" id="SJAG_04465"/>
    </source>
</evidence>
<accession>B6K6W5</accession>
<dbReference type="InterPro" id="IPR000719">
    <property type="entry name" value="Prot_kinase_dom"/>
</dbReference>
<dbReference type="GO" id="GO:0005524">
    <property type="term" value="F:ATP binding"/>
    <property type="evidence" value="ECO:0007669"/>
    <property type="project" value="InterPro"/>
</dbReference>
<dbReference type="RefSeq" id="XP_002175562.1">
    <property type="nucleotide sequence ID" value="XM_002175526.2"/>
</dbReference>
<feature type="compositionally biased region" description="Polar residues" evidence="2">
    <location>
        <begin position="581"/>
        <end position="592"/>
    </location>
</feature>
<dbReference type="Pfam" id="PF00069">
    <property type="entry name" value="Pkinase"/>
    <property type="match status" value="1"/>
</dbReference>
<dbReference type="Gene3D" id="1.10.510.10">
    <property type="entry name" value="Transferase(Phosphotransferase) domain 1"/>
    <property type="match status" value="1"/>
</dbReference>
<dbReference type="Proteomes" id="UP000001744">
    <property type="component" value="Unassembled WGS sequence"/>
</dbReference>
<reference evidence="4 6" key="1">
    <citation type="journal article" date="2011" name="Science">
        <title>Comparative functional genomics of the fission yeasts.</title>
        <authorList>
            <person name="Rhind N."/>
            <person name="Chen Z."/>
            <person name="Yassour M."/>
            <person name="Thompson D.A."/>
            <person name="Haas B.J."/>
            <person name="Habib N."/>
            <person name="Wapinski I."/>
            <person name="Roy S."/>
            <person name="Lin M.F."/>
            <person name="Heiman D.I."/>
            <person name="Young S.K."/>
            <person name="Furuya K."/>
            <person name="Guo Y."/>
            <person name="Pidoux A."/>
            <person name="Chen H.M."/>
            <person name="Robbertse B."/>
            <person name="Goldberg J.M."/>
            <person name="Aoki K."/>
            <person name="Bayne E.H."/>
            <person name="Berlin A.M."/>
            <person name="Desjardins C.A."/>
            <person name="Dobbs E."/>
            <person name="Dukaj L."/>
            <person name="Fan L."/>
            <person name="FitzGerald M.G."/>
            <person name="French C."/>
            <person name="Gujja S."/>
            <person name="Hansen K."/>
            <person name="Keifenheim D."/>
            <person name="Levin J.Z."/>
            <person name="Mosher R.A."/>
            <person name="Mueller C.A."/>
            <person name="Pfiffner J."/>
            <person name="Priest M."/>
            <person name="Russ C."/>
            <person name="Smialowska A."/>
            <person name="Swoboda P."/>
            <person name="Sykes S.M."/>
            <person name="Vaughn M."/>
            <person name="Vengrova S."/>
            <person name="Yoder R."/>
            <person name="Zeng Q."/>
            <person name="Allshire R."/>
            <person name="Baulcombe D."/>
            <person name="Birren B.W."/>
            <person name="Brown W."/>
            <person name="Ekwall K."/>
            <person name="Kellis M."/>
            <person name="Leatherwood J."/>
            <person name="Levin H."/>
            <person name="Margalit H."/>
            <person name="Martienssen R."/>
            <person name="Nieduszynski C.A."/>
            <person name="Spatafora J.W."/>
            <person name="Friedman N."/>
            <person name="Dalgaard J.Z."/>
            <person name="Baumann P."/>
            <person name="Niki H."/>
            <person name="Regev A."/>
            <person name="Nusbaum C."/>
        </authorList>
    </citation>
    <scope>NUCLEOTIDE SEQUENCE [LARGE SCALE GENOMIC DNA]</scope>
    <source>
        <strain evidence="6">yFS275 / FY16936</strain>
    </source>
</reference>
<dbReference type="HOGENOM" id="CLU_016628_0_0_1"/>
<dbReference type="PROSITE" id="PS00108">
    <property type="entry name" value="PROTEIN_KINASE_ST"/>
    <property type="match status" value="1"/>
</dbReference>
<keyword evidence="4" id="KW-0418">Kinase</keyword>
<organism evidence="4 6">
    <name type="scientific">Schizosaccharomyces japonicus (strain yFS275 / FY16936)</name>
    <name type="common">Fission yeast</name>
    <dbReference type="NCBI Taxonomy" id="402676"/>
    <lineage>
        <taxon>Eukaryota</taxon>
        <taxon>Fungi</taxon>
        <taxon>Dikarya</taxon>
        <taxon>Ascomycota</taxon>
        <taxon>Taphrinomycotina</taxon>
        <taxon>Schizosaccharomycetes</taxon>
        <taxon>Schizosaccharomycetales</taxon>
        <taxon>Schizosaccharomycetaceae</taxon>
        <taxon>Schizosaccharomyces</taxon>
    </lineage>
</organism>
<proteinExistence type="predicted"/>
<gene>
    <name evidence="5" type="primary">ppk29</name>
    <name evidence="4" type="ORF">SJAG_04465</name>
</gene>
<dbReference type="EMBL" id="KE651168">
    <property type="protein sequence ID" value="EEB09269.1"/>
    <property type="molecule type" value="Genomic_DNA"/>
</dbReference>
<feature type="region of interest" description="Disordered" evidence="2">
    <location>
        <begin position="407"/>
        <end position="444"/>
    </location>
</feature>
<dbReference type="PANTHER" id="PTHR22967">
    <property type="entry name" value="SERINE/THREONINE PROTEIN KINASE"/>
    <property type="match status" value="1"/>
</dbReference>
<evidence type="ECO:0000256" key="1">
    <source>
        <dbReference type="ARBA" id="ARBA00022741"/>
    </source>
</evidence>
<evidence type="ECO:0000259" key="3">
    <source>
        <dbReference type="PROSITE" id="PS50011"/>
    </source>
</evidence>
<keyword evidence="6" id="KW-1185">Reference proteome</keyword>
<name>B6K6W5_SCHJY</name>
<dbReference type="InterPro" id="IPR008271">
    <property type="entry name" value="Ser/Thr_kinase_AS"/>
</dbReference>
<dbReference type="GO" id="GO:0004674">
    <property type="term" value="F:protein serine/threonine kinase activity"/>
    <property type="evidence" value="ECO:0000318"/>
    <property type="project" value="GO_Central"/>
</dbReference>
<evidence type="ECO:0000313" key="4">
    <source>
        <dbReference type="EMBL" id="EEB09269.1"/>
    </source>
</evidence>
<dbReference type="PROSITE" id="PS50011">
    <property type="entry name" value="PROTEIN_KINASE_DOM"/>
    <property type="match status" value="1"/>
</dbReference>
<dbReference type="SUPFAM" id="SSF56112">
    <property type="entry name" value="Protein kinase-like (PK-like)"/>
    <property type="match status" value="1"/>
</dbReference>
<dbReference type="GO" id="GO:0005737">
    <property type="term" value="C:cytoplasm"/>
    <property type="evidence" value="ECO:0000318"/>
    <property type="project" value="GO_Central"/>
</dbReference>
<dbReference type="InterPro" id="IPR011009">
    <property type="entry name" value="Kinase-like_dom_sf"/>
</dbReference>
<dbReference type="SMART" id="SM00220">
    <property type="entry name" value="S_TKc"/>
    <property type="match status" value="1"/>
</dbReference>
<dbReference type="GeneID" id="7051829"/>
<feature type="region of interest" description="Disordered" evidence="2">
    <location>
        <begin position="784"/>
        <end position="812"/>
    </location>
</feature>
<feature type="compositionally biased region" description="Low complexity" evidence="2">
    <location>
        <begin position="424"/>
        <end position="444"/>
    </location>
</feature>
<dbReference type="AlphaFoldDB" id="B6K6W5"/>
<evidence type="ECO:0000256" key="2">
    <source>
        <dbReference type="SAM" id="MobiDB-lite"/>
    </source>
</evidence>
<dbReference type="GO" id="GO:0000147">
    <property type="term" value="P:actin cortical patch assembly"/>
    <property type="evidence" value="ECO:0000318"/>
    <property type="project" value="GO_Central"/>
</dbReference>
<dbReference type="VEuPathDB" id="FungiDB:SJAG_04465"/>
<dbReference type="PANTHER" id="PTHR22967:SF104">
    <property type="entry name" value="SERINE_THREONINE-PROTEIN KINASE PPK29"/>
    <property type="match status" value="1"/>
</dbReference>
<protein>
    <submittedName>
        <fullName evidence="4">NAK protein kinase Ppk29</fullName>
    </submittedName>
</protein>
<feature type="compositionally biased region" description="Polar residues" evidence="2">
    <location>
        <begin position="557"/>
        <end position="570"/>
    </location>
</feature>
<dbReference type="eggNOG" id="KOG1989">
    <property type="taxonomic scope" value="Eukaryota"/>
</dbReference>
<dbReference type="JaponicusDB" id="SJAG_04465">
    <property type="gene designation" value="ppk29"/>
</dbReference>
<keyword evidence="1" id="KW-0547">Nucleotide-binding</keyword>
<evidence type="ECO:0000313" key="6">
    <source>
        <dbReference type="Proteomes" id="UP000001744"/>
    </source>
</evidence>
<dbReference type="OrthoDB" id="5351834at2759"/>